<dbReference type="Pfam" id="PF26335">
    <property type="entry name" value="ARB_00930_C"/>
    <property type="match status" value="1"/>
</dbReference>
<evidence type="ECO:0000256" key="2">
    <source>
        <dbReference type="SAM" id="SignalP"/>
    </source>
</evidence>
<dbReference type="PANTHER" id="PTHR22935:SF95">
    <property type="entry name" value="BETA-LACTAMASE-LIKE 1-RELATED"/>
    <property type="match status" value="1"/>
</dbReference>
<comment type="caution">
    <text evidence="5">The sequence shown here is derived from an EMBL/GenBank/DDBJ whole genome shotgun (WGS) entry which is preliminary data.</text>
</comment>
<dbReference type="InterPro" id="IPR012338">
    <property type="entry name" value="Beta-lactam/transpept-like"/>
</dbReference>
<dbReference type="Gene3D" id="3.40.710.10">
    <property type="entry name" value="DD-peptidase/beta-lactamase superfamily"/>
    <property type="match status" value="1"/>
</dbReference>
<gene>
    <name evidence="5" type="ORF">PG999_014510</name>
</gene>
<proteinExistence type="inferred from homology"/>
<evidence type="ECO:0000259" key="3">
    <source>
        <dbReference type="Pfam" id="PF00144"/>
    </source>
</evidence>
<dbReference type="AlphaFoldDB" id="A0AAW0Q6I2"/>
<evidence type="ECO:0000313" key="6">
    <source>
        <dbReference type="Proteomes" id="UP001392437"/>
    </source>
</evidence>
<evidence type="ECO:0000313" key="5">
    <source>
        <dbReference type="EMBL" id="KAK8092923.1"/>
    </source>
</evidence>
<dbReference type="SUPFAM" id="SSF56601">
    <property type="entry name" value="beta-lactamase/transpeptidase-like"/>
    <property type="match status" value="1"/>
</dbReference>
<feature type="domain" description="Beta-lactamase-like ARB-00930-like C-terminal" evidence="4">
    <location>
        <begin position="432"/>
        <end position="581"/>
    </location>
</feature>
<sequence length="582" mass="62571">MHLTHAASFVVLATQTAARTYCPPLGPVLPAPISPSTSNGVKSAVKNLTDNLANLTAGLNMSAVSVSVKSIHEAQPMFDFHHTPPKLSPNGTQKVDATTVYRVGSISKVFTVLGVLLLEGVQFDDPVTKYLPELRGLRPEGEKVNAITTPDWDSITIGSLASHMSGIAADSQRLPSDPRHDVDPRGSWASLGLPDLSNTSGPACGGVFGLPPCAREEFFRDFGKRHPVYAPYTNVVYSNVGTGILGFVLEAVSGKPFDEYMRASILEPLGLKSTTTGLPPKDSSLGFIPDLPVEVHWWGVDLGWPNWAGGFYSNTVDLLAFGASILESRLLKPVKTRQWMKPVSSTASSGMQFGAPWEIFRAHNVTRDGRLIEIYTKSGDLGSYSNDLVLVPDYDLVITVLTGGPESSNGAAAAIYSAVVKALLPAIEAAGKDEAKTSYAGTYTDPATNSSITLCLDDGPGFSVTDWTVRGTNVFKNFVRFLPTGAPASADVPVTARLYPSNLSTGSQRSWRAHFEVGTPEERAALNDGRYFWADAGCYSFAQLDRTVYHFASMEDVVFSVENGVARSLELRGFRVELARAK</sequence>
<evidence type="ECO:0000256" key="1">
    <source>
        <dbReference type="ARBA" id="ARBA00038473"/>
    </source>
</evidence>
<feature type="chain" id="PRO_5043956882" evidence="2">
    <location>
        <begin position="19"/>
        <end position="582"/>
    </location>
</feature>
<name>A0AAW0Q6I2_9PEZI</name>
<dbReference type="InterPro" id="IPR001466">
    <property type="entry name" value="Beta-lactam-related"/>
</dbReference>
<reference evidence="5 6" key="1">
    <citation type="submission" date="2023-01" db="EMBL/GenBank/DDBJ databases">
        <title>Analysis of 21 Apiospora genomes using comparative genomics revels a genus with tremendous synthesis potential of carbohydrate active enzymes and secondary metabolites.</title>
        <authorList>
            <person name="Sorensen T."/>
        </authorList>
    </citation>
    <scope>NUCLEOTIDE SEQUENCE [LARGE SCALE GENOMIC DNA]</scope>
    <source>
        <strain evidence="5 6">CBS 117206</strain>
    </source>
</reference>
<dbReference type="InterPro" id="IPR058664">
    <property type="entry name" value="ARB_00930-like_C"/>
</dbReference>
<dbReference type="PANTHER" id="PTHR22935">
    <property type="entry name" value="PENICILLIN-BINDING PROTEIN"/>
    <property type="match status" value="1"/>
</dbReference>
<comment type="similarity">
    <text evidence="1">Belongs to the beta-lactamase family.</text>
</comment>
<feature type="signal peptide" evidence="2">
    <location>
        <begin position="1"/>
        <end position="18"/>
    </location>
</feature>
<dbReference type="InterPro" id="IPR051478">
    <property type="entry name" value="Beta-lactamase-like_AB/R"/>
</dbReference>
<keyword evidence="6" id="KW-1185">Reference proteome</keyword>
<organism evidence="5 6">
    <name type="scientific">Apiospora kogelbergensis</name>
    <dbReference type="NCBI Taxonomy" id="1337665"/>
    <lineage>
        <taxon>Eukaryota</taxon>
        <taxon>Fungi</taxon>
        <taxon>Dikarya</taxon>
        <taxon>Ascomycota</taxon>
        <taxon>Pezizomycotina</taxon>
        <taxon>Sordariomycetes</taxon>
        <taxon>Xylariomycetidae</taxon>
        <taxon>Amphisphaeriales</taxon>
        <taxon>Apiosporaceae</taxon>
        <taxon>Apiospora</taxon>
    </lineage>
</organism>
<dbReference type="Proteomes" id="UP001392437">
    <property type="component" value="Unassembled WGS sequence"/>
</dbReference>
<feature type="domain" description="Beta-lactamase-related" evidence="3">
    <location>
        <begin position="91"/>
        <end position="413"/>
    </location>
</feature>
<dbReference type="EMBL" id="JAQQWP010000012">
    <property type="protein sequence ID" value="KAK8092923.1"/>
    <property type="molecule type" value="Genomic_DNA"/>
</dbReference>
<keyword evidence="2" id="KW-0732">Signal</keyword>
<dbReference type="Pfam" id="PF00144">
    <property type="entry name" value="Beta-lactamase"/>
    <property type="match status" value="1"/>
</dbReference>
<evidence type="ECO:0000259" key="4">
    <source>
        <dbReference type="Pfam" id="PF26335"/>
    </source>
</evidence>
<protein>
    <submittedName>
        <fullName evidence="5">Beta-lactamase 2</fullName>
    </submittedName>
</protein>
<accession>A0AAW0Q6I2</accession>